<feature type="non-terminal residue" evidence="2">
    <location>
        <position position="630"/>
    </location>
</feature>
<protein>
    <submittedName>
        <fullName evidence="2">Uncharacterized protein</fullName>
    </submittedName>
</protein>
<dbReference type="Proteomes" id="UP000824469">
    <property type="component" value="Unassembled WGS sequence"/>
</dbReference>
<organism evidence="2 3">
    <name type="scientific">Taxus chinensis</name>
    <name type="common">Chinese yew</name>
    <name type="synonym">Taxus wallichiana var. chinensis</name>
    <dbReference type="NCBI Taxonomy" id="29808"/>
    <lineage>
        <taxon>Eukaryota</taxon>
        <taxon>Viridiplantae</taxon>
        <taxon>Streptophyta</taxon>
        <taxon>Embryophyta</taxon>
        <taxon>Tracheophyta</taxon>
        <taxon>Spermatophyta</taxon>
        <taxon>Pinopsida</taxon>
        <taxon>Pinidae</taxon>
        <taxon>Conifers II</taxon>
        <taxon>Cupressales</taxon>
        <taxon>Taxaceae</taxon>
        <taxon>Taxus</taxon>
    </lineage>
</organism>
<feature type="compositionally biased region" description="Polar residues" evidence="1">
    <location>
        <begin position="155"/>
        <end position="165"/>
    </location>
</feature>
<evidence type="ECO:0000313" key="2">
    <source>
        <dbReference type="EMBL" id="KAH9296273.1"/>
    </source>
</evidence>
<feature type="compositionally biased region" description="Polar residues" evidence="1">
    <location>
        <begin position="1"/>
        <end position="19"/>
    </location>
</feature>
<proteinExistence type="predicted"/>
<feature type="compositionally biased region" description="Low complexity" evidence="1">
    <location>
        <begin position="230"/>
        <end position="245"/>
    </location>
</feature>
<feature type="compositionally biased region" description="Basic and acidic residues" evidence="1">
    <location>
        <begin position="426"/>
        <end position="439"/>
    </location>
</feature>
<accession>A0AA38FB70</accession>
<feature type="region of interest" description="Disordered" evidence="1">
    <location>
        <begin position="413"/>
        <end position="448"/>
    </location>
</feature>
<feature type="compositionally biased region" description="Polar residues" evidence="1">
    <location>
        <begin position="318"/>
        <end position="332"/>
    </location>
</feature>
<reference evidence="2 3" key="1">
    <citation type="journal article" date="2021" name="Nat. Plants">
        <title>The Taxus genome provides insights into paclitaxel biosynthesis.</title>
        <authorList>
            <person name="Xiong X."/>
            <person name="Gou J."/>
            <person name="Liao Q."/>
            <person name="Li Y."/>
            <person name="Zhou Q."/>
            <person name="Bi G."/>
            <person name="Li C."/>
            <person name="Du R."/>
            <person name="Wang X."/>
            <person name="Sun T."/>
            <person name="Guo L."/>
            <person name="Liang H."/>
            <person name="Lu P."/>
            <person name="Wu Y."/>
            <person name="Zhang Z."/>
            <person name="Ro D.K."/>
            <person name="Shang Y."/>
            <person name="Huang S."/>
            <person name="Yan J."/>
        </authorList>
    </citation>
    <scope>NUCLEOTIDE SEQUENCE [LARGE SCALE GENOMIC DNA]</scope>
    <source>
        <strain evidence="2">Ta-2019</strain>
    </source>
</reference>
<gene>
    <name evidence="2" type="ORF">KI387_039861</name>
</gene>
<name>A0AA38FB70_TAXCH</name>
<evidence type="ECO:0000256" key="1">
    <source>
        <dbReference type="SAM" id="MobiDB-lite"/>
    </source>
</evidence>
<dbReference type="PANTHER" id="PTHR34112:SF13">
    <property type="entry name" value="OS04G0448200 PROTEIN"/>
    <property type="match status" value="1"/>
</dbReference>
<dbReference type="EMBL" id="JAHRHJ020000011">
    <property type="protein sequence ID" value="KAH9296273.1"/>
    <property type="molecule type" value="Genomic_DNA"/>
</dbReference>
<evidence type="ECO:0000313" key="3">
    <source>
        <dbReference type="Proteomes" id="UP000824469"/>
    </source>
</evidence>
<keyword evidence="3" id="KW-1185">Reference proteome</keyword>
<feature type="region of interest" description="Disordered" evidence="1">
    <location>
        <begin position="146"/>
        <end position="165"/>
    </location>
</feature>
<sequence>RAPFSSSRRVLSFNGTSNRENCDRAYSSFNRNSSFRSERDRDLQRIEKDREWERDLDFQDRDKSFGGDYREKGHDRYDSHVWSTSFSSKYETDATLKRSQSMLLNRRTENGLKKSANELGSTTVPLVGGNIVSNINKAAFERNFPSLGSEDRQAGNHSNVTPNSSSISIWHGQGTVGIPDIVWASSPSLSIATGSSQGPLVSVSVFGADGWSSALADAPVPNGGSNGLYTSSQQTTPGTSVSSVTPALGSLSGLNMAEALVQNPPRVRTPPQLSIETQRLEALKQSRLIPMTPSMPKTTGFGSSEKLKPKMLRAIDPPTSTGKVGHQLNSPLRATARPEPPKLPQGGKLVVLKSAKEKNGVPKSGMPDSLSPTKGGNINMSLCTLTAGGNSSMTGPRKSKNFLDRKSMPMSTISVSSGLDCGTAQRSKDNSLVNEEKKSLSQAQNRSDFFNTLRRKASGSLLEQKATEPKSNGVPNNVSTVDLKENGNSESLCEISNNAVPAIQVACNLDNVINAASVAVRGEIDTAAESSETGSPTSTNMYSFMGGSEEEEAAFLRSLGWEENAGGEEALTEEEINAFYQQQMKSRTISSKFSRGGCKFPNVAVVMHVGSLGSVSSELSSSDSEPDCDS</sequence>
<feature type="region of interest" description="Disordered" evidence="1">
    <location>
        <begin position="1"/>
        <end position="25"/>
    </location>
</feature>
<dbReference type="PANTHER" id="PTHR34112">
    <property type="entry name" value="C-JUN-AMINO-TERMINAL KINASE-INTERACTING PROTEIN"/>
    <property type="match status" value="1"/>
</dbReference>
<dbReference type="AlphaFoldDB" id="A0AA38FB70"/>
<feature type="region of interest" description="Disordered" evidence="1">
    <location>
        <begin position="316"/>
        <end position="346"/>
    </location>
</feature>
<dbReference type="OMA" id="WDRDCSD"/>
<comment type="caution">
    <text evidence="2">The sequence shown here is derived from an EMBL/GenBank/DDBJ whole genome shotgun (WGS) entry which is preliminary data.</text>
</comment>
<feature type="region of interest" description="Disordered" evidence="1">
    <location>
        <begin position="225"/>
        <end position="245"/>
    </location>
</feature>